<dbReference type="InterPro" id="IPR005467">
    <property type="entry name" value="His_kinase_dom"/>
</dbReference>
<evidence type="ECO:0000256" key="10">
    <source>
        <dbReference type="ARBA" id="ARBA00022777"/>
    </source>
</evidence>
<keyword evidence="13" id="KW-0902">Two-component regulatory system</keyword>
<dbReference type="GO" id="GO:0005886">
    <property type="term" value="C:plasma membrane"/>
    <property type="evidence" value="ECO:0007669"/>
    <property type="project" value="UniProtKB-SubCell"/>
</dbReference>
<keyword evidence="10" id="KW-0418">Kinase</keyword>
<keyword evidence="5 18" id="KW-0597">Phosphoprotein</keyword>
<dbReference type="InterPro" id="IPR003661">
    <property type="entry name" value="HisK_dim/P_dom"/>
</dbReference>
<dbReference type="EC" id="2.7.13.3" evidence="3"/>
<evidence type="ECO:0000256" key="11">
    <source>
        <dbReference type="ARBA" id="ARBA00022840"/>
    </source>
</evidence>
<evidence type="ECO:0000259" key="21">
    <source>
        <dbReference type="PROSITE" id="PS50112"/>
    </source>
</evidence>
<keyword evidence="9" id="KW-0547">Nucleotide-binding</keyword>
<dbReference type="SMART" id="SM00448">
    <property type="entry name" value="REC"/>
    <property type="match status" value="2"/>
</dbReference>
<name>A0A562ZUD2_9BURK</name>
<keyword evidence="6" id="KW-0808">Transferase</keyword>
<dbReference type="CDD" id="cd17546">
    <property type="entry name" value="REC_hyHK_CKI1_RcsC-like"/>
    <property type="match status" value="1"/>
</dbReference>
<evidence type="ECO:0000259" key="20">
    <source>
        <dbReference type="PROSITE" id="PS50110"/>
    </source>
</evidence>
<dbReference type="AlphaFoldDB" id="A0A562ZUD2"/>
<comment type="caution">
    <text evidence="23">The sequence shown here is derived from an EMBL/GenBank/DDBJ whole genome shotgun (WGS) entry which is preliminary data.</text>
</comment>
<dbReference type="Pfam" id="PF08448">
    <property type="entry name" value="PAS_4"/>
    <property type="match status" value="1"/>
</dbReference>
<dbReference type="CDD" id="cd00082">
    <property type="entry name" value="HisKA"/>
    <property type="match status" value="1"/>
</dbReference>
<dbReference type="OrthoDB" id="5290456at2"/>
<keyword evidence="15" id="KW-0472">Membrane</keyword>
<dbReference type="SUPFAM" id="SSF55785">
    <property type="entry name" value="PYP-like sensor domain (PAS domain)"/>
    <property type="match status" value="2"/>
</dbReference>
<evidence type="ECO:0000256" key="5">
    <source>
        <dbReference type="ARBA" id="ARBA00022553"/>
    </source>
</evidence>
<evidence type="ECO:0000256" key="18">
    <source>
        <dbReference type="PROSITE-ProRule" id="PRU00169"/>
    </source>
</evidence>
<dbReference type="InterPro" id="IPR000700">
    <property type="entry name" value="PAS-assoc_C"/>
</dbReference>
<dbReference type="PROSITE" id="PS50112">
    <property type="entry name" value="PAS"/>
    <property type="match status" value="1"/>
</dbReference>
<dbReference type="SMART" id="SM00388">
    <property type="entry name" value="HisKA"/>
    <property type="match status" value="1"/>
</dbReference>
<evidence type="ECO:0000256" key="1">
    <source>
        <dbReference type="ARBA" id="ARBA00000085"/>
    </source>
</evidence>
<dbReference type="PRINTS" id="PR00344">
    <property type="entry name" value="BCTRLSENSOR"/>
</dbReference>
<dbReference type="InterPro" id="IPR000014">
    <property type="entry name" value="PAS"/>
</dbReference>
<evidence type="ECO:0000256" key="9">
    <source>
        <dbReference type="ARBA" id="ARBA00022741"/>
    </source>
</evidence>
<dbReference type="SUPFAM" id="SSF55874">
    <property type="entry name" value="ATPase domain of HSP90 chaperone/DNA topoisomerase II/histidine kinase"/>
    <property type="match status" value="1"/>
</dbReference>
<dbReference type="Proteomes" id="UP000318199">
    <property type="component" value="Unassembled WGS sequence"/>
</dbReference>
<keyword evidence="4" id="KW-1003">Cell membrane</keyword>
<evidence type="ECO:0000259" key="22">
    <source>
        <dbReference type="PROSITE" id="PS50113"/>
    </source>
</evidence>
<evidence type="ECO:0000256" key="7">
    <source>
        <dbReference type="ARBA" id="ARBA00022692"/>
    </source>
</evidence>
<dbReference type="PROSITE" id="PS50113">
    <property type="entry name" value="PAC"/>
    <property type="match status" value="2"/>
</dbReference>
<feature type="domain" description="Histidine kinase" evidence="19">
    <location>
        <begin position="277"/>
        <end position="498"/>
    </location>
</feature>
<evidence type="ECO:0000256" key="3">
    <source>
        <dbReference type="ARBA" id="ARBA00012438"/>
    </source>
</evidence>
<evidence type="ECO:0000256" key="6">
    <source>
        <dbReference type="ARBA" id="ARBA00022679"/>
    </source>
</evidence>
<dbReference type="PROSITE" id="PS50109">
    <property type="entry name" value="HIS_KIN"/>
    <property type="match status" value="1"/>
</dbReference>
<dbReference type="InterPro" id="IPR036097">
    <property type="entry name" value="HisK_dim/P_sf"/>
</dbReference>
<evidence type="ECO:0000256" key="14">
    <source>
        <dbReference type="ARBA" id="ARBA00023026"/>
    </source>
</evidence>
<feature type="domain" description="PAC" evidence="22">
    <location>
        <begin position="206"/>
        <end position="259"/>
    </location>
</feature>
<dbReference type="GO" id="GO:0005524">
    <property type="term" value="F:ATP binding"/>
    <property type="evidence" value="ECO:0007669"/>
    <property type="project" value="UniProtKB-KW"/>
</dbReference>
<dbReference type="InterPro" id="IPR036890">
    <property type="entry name" value="HATPase_C_sf"/>
</dbReference>
<feature type="domain" description="Response regulatory" evidence="20">
    <location>
        <begin position="516"/>
        <end position="631"/>
    </location>
</feature>
<dbReference type="Pfam" id="PF02518">
    <property type="entry name" value="HATPase_c"/>
    <property type="match status" value="1"/>
</dbReference>
<dbReference type="InterPro" id="IPR001789">
    <property type="entry name" value="Sig_transdc_resp-reg_receiver"/>
</dbReference>
<dbReference type="Gene3D" id="3.40.50.2300">
    <property type="match status" value="2"/>
</dbReference>
<dbReference type="CDD" id="cd16922">
    <property type="entry name" value="HATPase_EvgS-ArcB-TorS-like"/>
    <property type="match status" value="1"/>
</dbReference>
<evidence type="ECO:0000256" key="2">
    <source>
        <dbReference type="ARBA" id="ARBA00004651"/>
    </source>
</evidence>
<dbReference type="InterPro" id="IPR035965">
    <property type="entry name" value="PAS-like_dom_sf"/>
</dbReference>
<keyword evidence="24" id="KW-1185">Reference proteome</keyword>
<organism evidence="23 24">
    <name type="scientific">Caenimonas sedimenti</name>
    <dbReference type="NCBI Taxonomy" id="2596921"/>
    <lineage>
        <taxon>Bacteria</taxon>
        <taxon>Pseudomonadati</taxon>
        <taxon>Pseudomonadota</taxon>
        <taxon>Betaproteobacteria</taxon>
        <taxon>Burkholderiales</taxon>
        <taxon>Comamonadaceae</taxon>
        <taxon>Caenimonas</taxon>
    </lineage>
</organism>
<dbReference type="EMBL" id="VOBQ01000005">
    <property type="protein sequence ID" value="TWO71966.1"/>
    <property type="molecule type" value="Genomic_DNA"/>
</dbReference>
<dbReference type="PROSITE" id="PS50110">
    <property type="entry name" value="RESPONSE_REGULATORY"/>
    <property type="match status" value="2"/>
</dbReference>
<keyword evidence="8" id="KW-0732">Signal</keyword>
<feature type="modified residue" description="4-aspartylphosphate" evidence="18">
    <location>
        <position position="713"/>
    </location>
</feature>
<comment type="function">
    <text evidence="16">Member of the two-component regulatory system BvgS/BvgA. Phosphorylates BvgA via a four-step phosphorelay in response to environmental signals.</text>
</comment>
<dbReference type="SMART" id="SM00387">
    <property type="entry name" value="HATPase_c"/>
    <property type="match status" value="1"/>
</dbReference>
<evidence type="ECO:0000313" key="23">
    <source>
        <dbReference type="EMBL" id="TWO71966.1"/>
    </source>
</evidence>
<keyword evidence="11" id="KW-0067">ATP-binding</keyword>
<evidence type="ECO:0000313" key="24">
    <source>
        <dbReference type="Proteomes" id="UP000318199"/>
    </source>
</evidence>
<dbReference type="InterPro" id="IPR003594">
    <property type="entry name" value="HATPase_dom"/>
</dbReference>
<dbReference type="Gene3D" id="1.10.287.130">
    <property type="match status" value="1"/>
</dbReference>
<accession>A0A562ZUD2</accession>
<feature type="domain" description="PAS" evidence="21">
    <location>
        <begin position="133"/>
        <end position="203"/>
    </location>
</feature>
<feature type="modified residue" description="4-aspartylphosphate" evidence="18">
    <location>
        <position position="566"/>
    </location>
</feature>
<dbReference type="SUPFAM" id="SSF52172">
    <property type="entry name" value="CheY-like"/>
    <property type="match status" value="2"/>
</dbReference>
<comment type="catalytic activity">
    <reaction evidence="1">
        <text>ATP + protein L-histidine = ADP + protein N-phospho-L-histidine.</text>
        <dbReference type="EC" id="2.7.13.3"/>
    </reaction>
</comment>
<evidence type="ECO:0000256" key="12">
    <source>
        <dbReference type="ARBA" id="ARBA00022989"/>
    </source>
</evidence>
<dbReference type="Pfam" id="PF00512">
    <property type="entry name" value="HisKA"/>
    <property type="match status" value="1"/>
</dbReference>
<dbReference type="PANTHER" id="PTHR45339:SF1">
    <property type="entry name" value="HYBRID SIGNAL TRANSDUCTION HISTIDINE KINASE J"/>
    <property type="match status" value="1"/>
</dbReference>
<keyword evidence="7" id="KW-0812">Transmembrane</keyword>
<dbReference type="FunFam" id="3.30.565.10:FF:000010">
    <property type="entry name" value="Sensor histidine kinase RcsC"/>
    <property type="match status" value="1"/>
</dbReference>
<evidence type="ECO:0000256" key="8">
    <source>
        <dbReference type="ARBA" id="ARBA00022729"/>
    </source>
</evidence>
<evidence type="ECO:0000259" key="19">
    <source>
        <dbReference type="PROSITE" id="PS50109"/>
    </source>
</evidence>
<dbReference type="Gene3D" id="3.30.565.10">
    <property type="entry name" value="Histidine kinase-like ATPase, C-terminal domain"/>
    <property type="match status" value="1"/>
</dbReference>
<feature type="domain" description="Response regulatory" evidence="20">
    <location>
        <begin position="659"/>
        <end position="781"/>
    </location>
</feature>
<dbReference type="PANTHER" id="PTHR45339">
    <property type="entry name" value="HYBRID SIGNAL TRANSDUCTION HISTIDINE KINASE J"/>
    <property type="match status" value="1"/>
</dbReference>
<protein>
    <recommendedName>
        <fullName evidence="17">Virulence sensor protein BvgS</fullName>
        <ecNumber evidence="3">2.7.13.3</ecNumber>
    </recommendedName>
</protein>
<evidence type="ECO:0000256" key="4">
    <source>
        <dbReference type="ARBA" id="ARBA00022475"/>
    </source>
</evidence>
<dbReference type="InterPro" id="IPR011006">
    <property type="entry name" value="CheY-like_superfamily"/>
</dbReference>
<dbReference type="Gene3D" id="3.30.450.20">
    <property type="entry name" value="PAS domain"/>
    <property type="match status" value="2"/>
</dbReference>
<evidence type="ECO:0000256" key="17">
    <source>
        <dbReference type="ARBA" id="ARBA00070152"/>
    </source>
</evidence>
<proteinExistence type="predicted"/>
<dbReference type="NCBIfam" id="TIGR00229">
    <property type="entry name" value="sensory_box"/>
    <property type="match status" value="2"/>
</dbReference>
<evidence type="ECO:0000256" key="16">
    <source>
        <dbReference type="ARBA" id="ARBA00058004"/>
    </source>
</evidence>
<gene>
    <name evidence="23" type="ORF">FN976_08255</name>
</gene>
<dbReference type="InterPro" id="IPR013656">
    <property type="entry name" value="PAS_4"/>
</dbReference>
<evidence type="ECO:0000256" key="13">
    <source>
        <dbReference type="ARBA" id="ARBA00023012"/>
    </source>
</evidence>
<dbReference type="CDD" id="cd00156">
    <property type="entry name" value="REC"/>
    <property type="match status" value="1"/>
</dbReference>
<comment type="subcellular location">
    <subcellularLocation>
        <location evidence="2">Cell membrane</location>
        <topology evidence="2">Multi-pass membrane protein</topology>
    </subcellularLocation>
</comment>
<feature type="domain" description="PAC" evidence="22">
    <location>
        <begin position="79"/>
        <end position="132"/>
    </location>
</feature>
<dbReference type="InterPro" id="IPR004358">
    <property type="entry name" value="Sig_transdc_His_kin-like_C"/>
</dbReference>
<evidence type="ECO:0000256" key="15">
    <source>
        <dbReference type="ARBA" id="ARBA00023136"/>
    </source>
</evidence>
<dbReference type="SMART" id="SM00086">
    <property type="entry name" value="PAC"/>
    <property type="match status" value="2"/>
</dbReference>
<dbReference type="Pfam" id="PF00072">
    <property type="entry name" value="Response_reg"/>
    <property type="match status" value="2"/>
</dbReference>
<dbReference type="FunFam" id="1.10.287.130:FF:000003">
    <property type="entry name" value="Histidine kinase"/>
    <property type="match status" value="1"/>
</dbReference>
<dbReference type="Pfam" id="PF13426">
    <property type="entry name" value="PAS_9"/>
    <property type="match status" value="1"/>
</dbReference>
<sequence length="791" mass="86119">MSSSTQDFSTLFDLLPIGAYRAGAEGRQWRVNAALARIYGFAGEAEALAAFNDPATRWYVEPGRREAFRALLEKEGVVRHFVSEVFRHGSGERIWVAENAHVVRDAEGRTLYYEGTVEDITEQRRTDLTLASRQAQFAALIDTIPDRVWLQDAEGVYVLSNPAHQRHHGLAADRILGRTAKDLFDAATAERVRASDLKAMASPVPLVYENELVSAAEGETRLFEIVKAAVRDTEGRSVGLVGIARDITARKRAEADLIAARDAAEAGGRAKAEFLANMSHEIRTPMNAVIGMSDLLLDTRLDDTQKEFADTIRTSGDQLLALINDILDFSKIESGFMQLERVPVNLSDCIEGAFDLTGRAATAKGLDLLYWIEDEVPRTIFSDVTRLRQVFINLVNNAVKFTPEGEVFVRISRRLADDGKVLLHASVRDSGIGIPREAMDRLFQVFSQVDASTTRQYGGTGLGLAICRRIVTLMGGRIWVESEDGKGSNFQFEIPLEAAPHAAAPARKTVGLAARKLLIVDDNATNRRILTLQTQRWGMLPEAASSGAEALAWLDAGKTFDAAIIDVQMPFMDGYMLAAEVRKRRNARELPMLALTSLGDTGQRFAGLDVAQTLMKPTKATVLFDAICELFDRLPPPAAAPAGGDKPKVPKLGELVPLRVLLAEDNEVNQRVATLMLTGLGYQRELAGNGLAVLEAVASAAAAGQGFDVVLMDVQMPEMDGLQATRALCERFGTGDRPWIVAMTANAMEGDRETCLAAGMDDYLSKPIRAPLLVEALRSAATGLAVRRGGA</sequence>
<dbReference type="SUPFAM" id="SSF47384">
    <property type="entry name" value="Homodimeric domain of signal transducing histidine kinase"/>
    <property type="match status" value="1"/>
</dbReference>
<dbReference type="RefSeq" id="WP_145892526.1">
    <property type="nucleotide sequence ID" value="NZ_VOBQ01000005.1"/>
</dbReference>
<keyword evidence="12" id="KW-1133">Transmembrane helix</keyword>
<reference evidence="23 24" key="1">
    <citation type="submission" date="2019-07" db="EMBL/GenBank/DDBJ databases">
        <title>Caenimonas sedimenti sp. nov., isolated from activated sludge.</title>
        <authorList>
            <person name="Xu J."/>
        </authorList>
    </citation>
    <scope>NUCLEOTIDE SEQUENCE [LARGE SCALE GENOMIC DNA]</scope>
    <source>
        <strain evidence="23 24">HX-9-20</strain>
    </source>
</reference>
<dbReference type="SMART" id="SM00091">
    <property type="entry name" value="PAS"/>
    <property type="match status" value="2"/>
</dbReference>
<dbReference type="GO" id="GO:0000155">
    <property type="term" value="F:phosphorelay sensor kinase activity"/>
    <property type="evidence" value="ECO:0007669"/>
    <property type="project" value="InterPro"/>
</dbReference>
<dbReference type="InterPro" id="IPR001610">
    <property type="entry name" value="PAC"/>
</dbReference>
<keyword evidence="14" id="KW-0843">Virulence</keyword>